<feature type="transmembrane region" description="Helical" evidence="9">
    <location>
        <begin position="504"/>
        <end position="522"/>
    </location>
</feature>
<evidence type="ECO:0000256" key="2">
    <source>
        <dbReference type="ARBA" id="ARBA00008537"/>
    </source>
</evidence>
<name>A0ABU9QME9_9BURK</name>
<feature type="domain" description="Major facilitator superfamily (MFS) profile" evidence="10">
    <location>
        <begin position="31"/>
        <end position="527"/>
    </location>
</feature>
<protein>
    <submittedName>
        <fullName evidence="11">MDR family MFS transporter</fullName>
    </submittedName>
</protein>
<feature type="transmembrane region" description="Helical" evidence="9">
    <location>
        <begin position="156"/>
        <end position="177"/>
    </location>
</feature>
<dbReference type="Gene3D" id="1.20.1720.10">
    <property type="entry name" value="Multidrug resistance protein D"/>
    <property type="match status" value="1"/>
</dbReference>
<feature type="transmembrane region" description="Helical" evidence="9">
    <location>
        <begin position="289"/>
        <end position="308"/>
    </location>
</feature>
<dbReference type="InterPro" id="IPR020846">
    <property type="entry name" value="MFS_dom"/>
</dbReference>
<dbReference type="CDD" id="cd17503">
    <property type="entry name" value="MFS_LmrB_MDR_like"/>
    <property type="match status" value="1"/>
</dbReference>
<dbReference type="PROSITE" id="PS50850">
    <property type="entry name" value="MFS"/>
    <property type="match status" value="1"/>
</dbReference>
<feature type="transmembrane region" description="Helical" evidence="9">
    <location>
        <begin position="97"/>
        <end position="116"/>
    </location>
</feature>
<dbReference type="NCBIfam" id="TIGR00711">
    <property type="entry name" value="efflux_EmrB"/>
    <property type="match status" value="1"/>
</dbReference>
<dbReference type="InterPro" id="IPR036259">
    <property type="entry name" value="MFS_trans_sf"/>
</dbReference>
<evidence type="ECO:0000256" key="1">
    <source>
        <dbReference type="ARBA" id="ARBA00004651"/>
    </source>
</evidence>
<keyword evidence="5 9" id="KW-0812">Transmembrane</keyword>
<feature type="transmembrane region" description="Helical" evidence="9">
    <location>
        <begin position="220"/>
        <end position="238"/>
    </location>
</feature>
<feature type="transmembrane region" description="Helical" evidence="9">
    <location>
        <begin position="250"/>
        <end position="268"/>
    </location>
</feature>
<evidence type="ECO:0000256" key="3">
    <source>
        <dbReference type="ARBA" id="ARBA00022448"/>
    </source>
</evidence>
<evidence type="ECO:0000259" key="10">
    <source>
        <dbReference type="PROSITE" id="PS50850"/>
    </source>
</evidence>
<evidence type="ECO:0000256" key="7">
    <source>
        <dbReference type="ARBA" id="ARBA00023136"/>
    </source>
</evidence>
<evidence type="ECO:0000256" key="5">
    <source>
        <dbReference type="ARBA" id="ARBA00022692"/>
    </source>
</evidence>
<dbReference type="PANTHER" id="PTHR42718">
    <property type="entry name" value="MAJOR FACILITATOR SUPERFAMILY MULTIDRUG TRANSPORTER MFSC"/>
    <property type="match status" value="1"/>
</dbReference>
<feature type="region of interest" description="Disordered" evidence="8">
    <location>
        <begin position="1"/>
        <end position="20"/>
    </location>
</feature>
<evidence type="ECO:0000256" key="9">
    <source>
        <dbReference type="SAM" id="Phobius"/>
    </source>
</evidence>
<dbReference type="Gene3D" id="1.20.1250.20">
    <property type="entry name" value="MFS general substrate transporter like domains"/>
    <property type="match status" value="1"/>
</dbReference>
<feature type="transmembrane region" description="Helical" evidence="9">
    <location>
        <begin position="189"/>
        <end position="208"/>
    </location>
</feature>
<dbReference type="Proteomes" id="UP001494588">
    <property type="component" value="Unassembled WGS sequence"/>
</dbReference>
<feature type="transmembrane region" description="Helical" evidence="9">
    <location>
        <begin position="320"/>
        <end position="340"/>
    </location>
</feature>
<evidence type="ECO:0000256" key="8">
    <source>
        <dbReference type="SAM" id="MobiDB-lite"/>
    </source>
</evidence>
<evidence type="ECO:0000256" key="4">
    <source>
        <dbReference type="ARBA" id="ARBA00022475"/>
    </source>
</evidence>
<dbReference type="InterPro" id="IPR004638">
    <property type="entry name" value="EmrB-like"/>
</dbReference>
<keyword evidence="3" id="KW-0813">Transport</keyword>
<reference evidence="11 12" key="1">
    <citation type="submission" date="2024-01" db="EMBL/GenBank/DDBJ databases">
        <title>The diversity of rhizobia nodulating Mimosa spp. in eleven states of Brazil covering several biomes is determined by host plant, location, and edaphic factors.</title>
        <authorList>
            <person name="Rouws L."/>
            <person name="Barauna A."/>
            <person name="Beukes C."/>
            <person name="De Faria S.M."/>
            <person name="Gross E."/>
            <person name="Dos Reis Junior F.B."/>
            <person name="Simon M."/>
            <person name="Maluk M."/>
            <person name="Odee D.W."/>
            <person name="Kenicer G."/>
            <person name="Young J.P.W."/>
            <person name="Reis V.M."/>
            <person name="Zilli J."/>
            <person name="James E.K."/>
        </authorList>
    </citation>
    <scope>NUCLEOTIDE SEQUENCE [LARGE SCALE GENOMIC DNA]</scope>
    <source>
        <strain evidence="11 12">JPY77</strain>
    </source>
</reference>
<accession>A0ABU9QME9</accession>
<evidence type="ECO:0000313" key="12">
    <source>
        <dbReference type="Proteomes" id="UP001494588"/>
    </source>
</evidence>
<comment type="caution">
    <text evidence="11">The sequence shown here is derived from an EMBL/GenBank/DDBJ whole genome shotgun (WGS) entry which is preliminary data.</text>
</comment>
<keyword evidence="7 9" id="KW-0472">Membrane</keyword>
<keyword evidence="4" id="KW-1003">Cell membrane</keyword>
<sequence length="534" mass="56573">MAEHAAVQSQSQTHPQAAAKPANASAADWTAVAAGALGALMATLDISITNSALPQIQGQIGATGTEGTWISTGYLMSEIVMIPLAAWLTRVFGLRNFLLGNATLFTLFSIMCGMSHSLPQMIVGRIGQGFAGGAMIPTAQTIVATRLPRHQMPIGMTMFGLIVLLGPLLGPVVGGWLAENIDWSWCFFLNLPVGVALVVLLVAGLDTARTNWQQFVRADWLGIVGMAAGLSSLTVVLEEGQRERWFESPMIVWLSVVAAVGIALLIAAQFVSKHPIVRLKLLTNARYSSVIFIVFTVGAGLYCVSYLLPQFLSSVAGYNAQQSGAVMLMSGLPAFLMMPVLPRLMGRVDTRLLVMGGLACFAGSCLLDISLTAQSAGDDFTWSQLLRGVGQVLAMMPLNQASMAAVPREQAGDAAGLYNMARNLGGSVGLALLGTFIDRRNTFHDDMIRESVTANSLVGQEHIAQSAAGFFAEHGDMAYAKMQALGQLAGQMQLQASVITFSETFYVLAVALLLCIPLAFLLKKPAPGTPSAGH</sequence>
<dbReference type="EMBL" id="JAZHGC010000038">
    <property type="protein sequence ID" value="MEM5290606.1"/>
    <property type="molecule type" value="Genomic_DNA"/>
</dbReference>
<dbReference type="PANTHER" id="PTHR42718:SF9">
    <property type="entry name" value="MAJOR FACILITATOR SUPERFAMILY MULTIDRUG TRANSPORTER MFSC"/>
    <property type="match status" value="1"/>
</dbReference>
<keyword evidence="6 9" id="KW-1133">Transmembrane helix</keyword>
<organism evidence="11 12">
    <name type="scientific">Paraburkholderia sabiae</name>
    <dbReference type="NCBI Taxonomy" id="273251"/>
    <lineage>
        <taxon>Bacteria</taxon>
        <taxon>Pseudomonadati</taxon>
        <taxon>Pseudomonadota</taxon>
        <taxon>Betaproteobacteria</taxon>
        <taxon>Burkholderiales</taxon>
        <taxon>Burkholderiaceae</taxon>
        <taxon>Paraburkholderia</taxon>
    </lineage>
</organism>
<dbReference type="Pfam" id="PF07690">
    <property type="entry name" value="MFS_1"/>
    <property type="match status" value="1"/>
</dbReference>
<proteinExistence type="inferred from homology"/>
<dbReference type="SUPFAM" id="SSF103473">
    <property type="entry name" value="MFS general substrate transporter"/>
    <property type="match status" value="1"/>
</dbReference>
<evidence type="ECO:0000256" key="6">
    <source>
        <dbReference type="ARBA" id="ARBA00022989"/>
    </source>
</evidence>
<dbReference type="RefSeq" id="WP_223959663.1">
    <property type="nucleotide sequence ID" value="NZ_CAJHCS010000031.1"/>
</dbReference>
<evidence type="ECO:0000313" key="11">
    <source>
        <dbReference type="EMBL" id="MEM5290606.1"/>
    </source>
</evidence>
<gene>
    <name evidence="11" type="ORF">V4C55_33300</name>
</gene>
<feature type="transmembrane region" description="Helical" evidence="9">
    <location>
        <begin position="352"/>
        <end position="373"/>
    </location>
</feature>
<comment type="subcellular location">
    <subcellularLocation>
        <location evidence="1">Cell membrane</location>
        <topology evidence="1">Multi-pass membrane protein</topology>
    </subcellularLocation>
</comment>
<keyword evidence="12" id="KW-1185">Reference proteome</keyword>
<dbReference type="InterPro" id="IPR011701">
    <property type="entry name" value="MFS"/>
</dbReference>
<comment type="similarity">
    <text evidence="2">Belongs to the major facilitator superfamily. EmrB family.</text>
</comment>